<dbReference type="Pfam" id="PF16815">
    <property type="entry name" value="HRI1"/>
    <property type="match status" value="1"/>
</dbReference>
<evidence type="ECO:0000313" key="8">
    <source>
        <dbReference type="Proteomes" id="UP001274830"/>
    </source>
</evidence>
<dbReference type="AlphaFoldDB" id="A0AAE0WW30"/>
<dbReference type="InterPro" id="IPR038744">
    <property type="entry name" value="Hri1_N"/>
</dbReference>
<sequence length="255" mass="28940">MSPNISIRDSIRWLPDEADEPTSTLVLTSGENRFVDIRILKGSENETKSNLPVPLLSGLDWAFAGFSHSELQHDDNGKPYAHSTWQHWVSDRARNVDEVKDEGDMFEMPDGRTLEKGRMVNPATGQETDYEEVWRDGVAKVVPEDESDGADDREEGEAGKKKCVVLMLHDDEHEARGMVVRMGQFVQGVLRAGSHFSLERWEWMGTAQKEGWQRVVRMGDSWMPCGAATEQRRLALGSEIRFGEYVWKVVELADF</sequence>
<evidence type="ECO:0000256" key="4">
    <source>
        <dbReference type="ARBA" id="ARBA00017063"/>
    </source>
</evidence>
<dbReference type="Gene3D" id="2.40.128.310">
    <property type="entry name" value="Protein HRI1, C-terminal domain"/>
    <property type="match status" value="1"/>
</dbReference>
<dbReference type="Proteomes" id="UP001274830">
    <property type="component" value="Unassembled WGS sequence"/>
</dbReference>
<proteinExistence type="inferred from homology"/>
<evidence type="ECO:0000256" key="6">
    <source>
        <dbReference type="ARBA" id="ARBA00023242"/>
    </source>
</evidence>
<dbReference type="CDD" id="cd11693">
    <property type="entry name" value="HRI1_C_like"/>
    <property type="match status" value="1"/>
</dbReference>
<dbReference type="CDD" id="cd11692">
    <property type="entry name" value="HRI1_N_like"/>
    <property type="match status" value="1"/>
</dbReference>
<keyword evidence="5" id="KW-0963">Cytoplasm</keyword>
<evidence type="ECO:0000256" key="5">
    <source>
        <dbReference type="ARBA" id="ARBA00022490"/>
    </source>
</evidence>
<evidence type="ECO:0000256" key="3">
    <source>
        <dbReference type="ARBA" id="ARBA00005229"/>
    </source>
</evidence>
<keyword evidence="8" id="KW-1185">Reference proteome</keyword>
<comment type="similarity">
    <text evidence="3">Belongs to the HRI1 family.</text>
</comment>
<comment type="subcellular location">
    <subcellularLocation>
        <location evidence="2">Cytoplasm</location>
    </subcellularLocation>
    <subcellularLocation>
        <location evidence="1">Nucleus</location>
    </subcellularLocation>
</comment>
<name>A0AAE0WW30_9PEZI</name>
<keyword evidence="6" id="KW-0539">Nucleus</keyword>
<dbReference type="InterPro" id="IPR043047">
    <property type="entry name" value="Hri1_N_sf"/>
</dbReference>
<dbReference type="Gene3D" id="2.40.128.320">
    <property type="entry name" value="Protein HRI1, N-terminal domain"/>
    <property type="match status" value="1"/>
</dbReference>
<gene>
    <name evidence="7" type="ORF">LTR78_000972</name>
</gene>
<organism evidence="7 8">
    <name type="scientific">Recurvomyces mirabilis</name>
    <dbReference type="NCBI Taxonomy" id="574656"/>
    <lineage>
        <taxon>Eukaryota</taxon>
        <taxon>Fungi</taxon>
        <taxon>Dikarya</taxon>
        <taxon>Ascomycota</taxon>
        <taxon>Pezizomycotina</taxon>
        <taxon>Dothideomycetes</taxon>
        <taxon>Dothideomycetidae</taxon>
        <taxon>Mycosphaerellales</taxon>
        <taxon>Teratosphaeriaceae</taxon>
        <taxon>Recurvomyces</taxon>
    </lineage>
</organism>
<reference evidence="7" key="1">
    <citation type="submission" date="2023-07" db="EMBL/GenBank/DDBJ databases">
        <title>Black Yeasts Isolated from many extreme environments.</title>
        <authorList>
            <person name="Coleine C."/>
            <person name="Stajich J.E."/>
            <person name="Selbmann L."/>
        </authorList>
    </citation>
    <scope>NUCLEOTIDE SEQUENCE</scope>
    <source>
        <strain evidence="7">CCFEE 5485</strain>
    </source>
</reference>
<dbReference type="EMBL" id="JAUTXT010000002">
    <property type="protein sequence ID" value="KAK3679411.1"/>
    <property type="molecule type" value="Genomic_DNA"/>
</dbReference>
<accession>A0AAE0WW30</accession>
<dbReference type="GO" id="GO:0005634">
    <property type="term" value="C:nucleus"/>
    <property type="evidence" value="ECO:0007669"/>
    <property type="project" value="UniProtKB-SubCell"/>
</dbReference>
<protein>
    <recommendedName>
        <fullName evidence="4">Protein HRI1</fullName>
    </recommendedName>
</protein>
<evidence type="ECO:0000313" key="7">
    <source>
        <dbReference type="EMBL" id="KAK3679411.1"/>
    </source>
</evidence>
<dbReference type="GO" id="GO:0005737">
    <property type="term" value="C:cytoplasm"/>
    <property type="evidence" value="ECO:0007669"/>
    <property type="project" value="UniProtKB-SubCell"/>
</dbReference>
<comment type="caution">
    <text evidence="7">The sequence shown here is derived from an EMBL/GenBank/DDBJ whole genome shotgun (WGS) entry which is preliminary data.</text>
</comment>
<evidence type="ECO:0000256" key="1">
    <source>
        <dbReference type="ARBA" id="ARBA00004123"/>
    </source>
</evidence>
<dbReference type="InterPro" id="IPR031818">
    <property type="entry name" value="Hri1"/>
</dbReference>
<evidence type="ECO:0000256" key="2">
    <source>
        <dbReference type="ARBA" id="ARBA00004496"/>
    </source>
</evidence>